<dbReference type="Proteomes" id="UP000238877">
    <property type="component" value="Unassembled WGS sequence"/>
</dbReference>
<dbReference type="STRING" id="1110546.GCA_001078375_01319"/>
<dbReference type="AlphaFoldDB" id="A0A2S7ZQQ7"/>
<gene>
    <name evidence="1" type="ORF">VTHSUH11_02520</name>
</gene>
<organism evidence="1 2">
    <name type="scientific">Veillonella tobetsuensis</name>
    <dbReference type="NCBI Taxonomy" id="1110546"/>
    <lineage>
        <taxon>Bacteria</taxon>
        <taxon>Bacillati</taxon>
        <taxon>Bacillota</taxon>
        <taxon>Negativicutes</taxon>
        <taxon>Veillonellales</taxon>
        <taxon>Veillonellaceae</taxon>
        <taxon>Veillonella</taxon>
    </lineage>
</organism>
<proteinExistence type="predicted"/>
<protein>
    <submittedName>
        <fullName evidence="1">Uncharacterized protein</fullName>
    </submittedName>
</protein>
<evidence type="ECO:0000313" key="2">
    <source>
        <dbReference type="Proteomes" id="UP000238877"/>
    </source>
</evidence>
<reference evidence="1 2" key="1">
    <citation type="submission" date="2018-01" db="EMBL/GenBank/DDBJ databases">
        <title>Draft genome sequences of clinical isolates and type strains of oral Veillonella including Veillonella infantum sp., nov.</title>
        <authorList>
            <person name="Mashima I."/>
            <person name="Liao Y.-C."/>
            <person name="Sabharwal A."/>
            <person name="Haase E.M."/>
            <person name="Nakazawa F."/>
            <person name="Scannapieco F.A."/>
        </authorList>
    </citation>
    <scope>NUCLEOTIDE SEQUENCE [LARGE SCALE GENOMIC DNA]</scope>
    <source>
        <strain evidence="1 2">Y6</strain>
    </source>
</reference>
<accession>A0A2S7ZQQ7</accession>
<dbReference type="EMBL" id="PPDF01000007">
    <property type="protein sequence ID" value="PQL25623.1"/>
    <property type="molecule type" value="Genomic_DNA"/>
</dbReference>
<evidence type="ECO:0000313" key="1">
    <source>
        <dbReference type="EMBL" id="PQL25623.1"/>
    </source>
</evidence>
<dbReference type="RefSeq" id="WP_105092542.1">
    <property type="nucleotide sequence ID" value="NZ_PPDF01000007.1"/>
</dbReference>
<name>A0A2S7ZQQ7_9FIRM</name>
<sequence>MFYLVIAVIIIALIAKSRSSNNQIDNDADIEKQNRILDEINRTYGNVESYEPQLEPSDVEGIYFNEFREYVNAEGRVLTPAEIDEIRYKDDYREDIEQDFPHHR</sequence>
<comment type="caution">
    <text evidence="1">The sequence shown here is derived from an EMBL/GenBank/DDBJ whole genome shotgun (WGS) entry which is preliminary data.</text>
</comment>